<dbReference type="GO" id="GO:0005759">
    <property type="term" value="C:mitochondrial matrix"/>
    <property type="evidence" value="ECO:0007669"/>
    <property type="project" value="UniProtKB-SubCell"/>
</dbReference>
<protein>
    <recommendedName>
        <fullName evidence="6">Succinate dehydrogenase assembly factor 3</fullName>
        <shortName evidence="6">SDH assembly factor 3</shortName>
        <shortName evidence="6">SDHAF3</shortName>
    </recommendedName>
</protein>
<evidence type="ECO:0000256" key="6">
    <source>
        <dbReference type="RuleBase" id="RU368039"/>
    </source>
</evidence>
<evidence type="ECO:0000256" key="5">
    <source>
        <dbReference type="ARBA" id="ARBA00023186"/>
    </source>
</evidence>
<evidence type="ECO:0000256" key="3">
    <source>
        <dbReference type="ARBA" id="ARBA00022946"/>
    </source>
</evidence>
<evidence type="ECO:0000256" key="2">
    <source>
        <dbReference type="ARBA" id="ARBA00006020"/>
    </source>
</evidence>
<evidence type="ECO:0000313" key="7">
    <source>
        <dbReference type="Proteomes" id="UP000887565"/>
    </source>
</evidence>
<proteinExistence type="inferred from homology"/>
<keyword evidence="5 6" id="KW-0143">Chaperone</keyword>
<reference evidence="8" key="1">
    <citation type="submission" date="2022-11" db="UniProtKB">
        <authorList>
            <consortium name="WormBaseParasite"/>
        </authorList>
    </citation>
    <scope>IDENTIFICATION</scope>
</reference>
<name>A0A915J0X9_ROMCU</name>
<keyword evidence="4 6" id="KW-0496">Mitochondrion</keyword>
<dbReference type="PANTHER" id="PTHR13137:SF6">
    <property type="entry name" value="SUCCINATE DEHYDROGENASE ASSEMBLY FACTOR 3, MITOCHONDRIAL"/>
    <property type="match status" value="1"/>
</dbReference>
<dbReference type="Proteomes" id="UP000887565">
    <property type="component" value="Unplaced"/>
</dbReference>
<keyword evidence="7" id="KW-1185">Reference proteome</keyword>
<comment type="subcellular location">
    <subcellularLocation>
        <location evidence="1 6">Mitochondrion matrix</location>
    </subcellularLocation>
</comment>
<evidence type="ECO:0000313" key="8">
    <source>
        <dbReference type="WBParaSite" id="nRc.2.0.1.t20045-RA"/>
    </source>
</evidence>
<evidence type="ECO:0000256" key="4">
    <source>
        <dbReference type="ARBA" id="ARBA00023128"/>
    </source>
</evidence>
<dbReference type="OMA" id="KRHKNCN"/>
<accession>A0A915J0X9</accession>
<dbReference type="CDD" id="cd20270">
    <property type="entry name" value="Complex1_LYR_SDHAF3_LYRM10"/>
    <property type="match status" value="1"/>
</dbReference>
<sequence length="112" mass="13042">MPKTQLGRQCLTLYKKVLKLHRGLPSDLKCLGDSYVREEFRRHKNVNEKEATLFHDEWVKYYKTLARQLAPQGILKGELGRSLDAESLDQMTDAQLWQLLELKNEALKDGKN</sequence>
<evidence type="ECO:0000256" key="1">
    <source>
        <dbReference type="ARBA" id="ARBA00004305"/>
    </source>
</evidence>
<dbReference type="AlphaFoldDB" id="A0A915J0X9"/>
<dbReference type="InterPro" id="IPR008381">
    <property type="entry name" value="SDHAF3/Sdh7"/>
</dbReference>
<dbReference type="GO" id="GO:0006105">
    <property type="term" value="P:succinate metabolic process"/>
    <property type="evidence" value="ECO:0007669"/>
    <property type="project" value="TreeGrafter"/>
</dbReference>
<dbReference type="GO" id="GO:0005758">
    <property type="term" value="C:mitochondrial intermembrane space"/>
    <property type="evidence" value="ECO:0007669"/>
    <property type="project" value="TreeGrafter"/>
</dbReference>
<organism evidence="7 8">
    <name type="scientific">Romanomermis culicivorax</name>
    <name type="common">Nematode worm</name>
    <dbReference type="NCBI Taxonomy" id="13658"/>
    <lineage>
        <taxon>Eukaryota</taxon>
        <taxon>Metazoa</taxon>
        <taxon>Ecdysozoa</taxon>
        <taxon>Nematoda</taxon>
        <taxon>Enoplea</taxon>
        <taxon>Dorylaimia</taxon>
        <taxon>Mermithida</taxon>
        <taxon>Mermithoidea</taxon>
        <taxon>Mermithidae</taxon>
        <taxon>Romanomermis</taxon>
    </lineage>
</organism>
<dbReference type="Pfam" id="PF13233">
    <property type="entry name" value="Complex1_LYR_2"/>
    <property type="match status" value="1"/>
</dbReference>
<comment type="function">
    <text evidence="6">Plays an essential role in the assembly of succinate dehydrogenase (SDH), an enzyme complex (also referred to as respiratory complex II) that is a component of both the tricarboxylic acid (TCA) cycle and the mitochondrial electron transport chain, and which couples the oxidation of succinate to fumarate with the reduction of ubiquinone (coenzyme Q) to ubiquinol. Promotes maturation of the iron-sulfur protein subunit of the SDH catalytic dimer, protecting it from the deleterious effects of oxidants. May act together with SDHAF1.</text>
</comment>
<dbReference type="PANTHER" id="PTHR13137">
    <property type="entry name" value="DC11 ACN9 HOMOLOG"/>
    <property type="match status" value="1"/>
</dbReference>
<keyword evidence="3" id="KW-0809">Transit peptide</keyword>
<dbReference type="GO" id="GO:0034553">
    <property type="term" value="P:mitochondrial respiratory chain complex II assembly"/>
    <property type="evidence" value="ECO:0007669"/>
    <property type="project" value="UniProtKB-UniRule"/>
</dbReference>
<comment type="subunit">
    <text evidence="6">Interacts with the iron-sulfur protein subunit within the SDH catalytic dimer.</text>
</comment>
<comment type="similarity">
    <text evidence="2 6">Belongs to the complex I LYR family. SDHAF3 subfamily.</text>
</comment>
<dbReference type="WBParaSite" id="nRc.2.0.1.t20045-RA">
    <property type="protein sequence ID" value="nRc.2.0.1.t20045-RA"/>
    <property type="gene ID" value="nRc.2.0.1.g20045"/>
</dbReference>